<name>A0A399ETF1_9DEIN</name>
<evidence type="ECO:0000256" key="1">
    <source>
        <dbReference type="SAM" id="MobiDB-lite"/>
    </source>
</evidence>
<keyword evidence="3" id="KW-1185">Reference proteome</keyword>
<dbReference type="EMBL" id="QWLA01000025">
    <property type="protein sequence ID" value="RIH86853.1"/>
    <property type="molecule type" value="Genomic_DNA"/>
</dbReference>
<evidence type="ECO:0000313" key="2">
    <source>
        <dbReference type="EMBL" id="RIH86853.1"/>
    </source>
</evidence>
<dbReference type="PANTHER" id="PTHR30007:SF0">
    <property type="entry name" value="TRANSPOSASE"/>
    <property type="match status" value="1"/>
</dbReference>
<evidence type="ECO:0000313" key="3">
    <source>
        <dbReference type="Proteomes" id="UP000265341"/>
    </source>
</evidence>
<protein>
    <submittedName>
        <fullName evidence="2">Transposase DDE domain protein</fullName>
    </submittedName>
</protein>
<proteinExistence type="predicted"/>
<dbReference type="PANTHER" id="PTHR30007">
    <property type="entry name" value="PHP DOMAIN PROTEIN"/>
    <property type="match status" value="1"/>
</dbReference>
<dbReference type="Proteomes" id="UP000265341">
    <property type="component" value="Unassembled WGS sequence"/>
</dbReference>
<feature type="region of interest" description="Disordered" evidence="1">
    <location>
        <begin position="1"/>
        <end position="20"/>
    </location>
</feature>
<sequence length="250" mass="28512">MRFRSSQSSQQSSNPTRRVPLQLRQVRPGVVVVRASNDTVVDEYGTTITVEALMRDWLPGFWQHRTISLQHNLPELRGIRGKPFVGRALRVDFAPQLEVEVEVLDPETRRLVEEGTLTGASLEFVPLESRTQRVGDQESEVYYRLSPEPEHAGLTLTDLPAVPGADILEVRSDLPAPWQFAVVDPAVFQTRSFSEEASPPPEIVRVKGFKPVPKRWVVERTFAWMGRSRRLGKDYEYYPEVTEAWLYLGI</sequence>
<reference evidence="2 3" key="1">
    <citation type="submission" date="2018-08" db="EMBL/GenBank/DDBJ databases">
        <title>Meiothermus roseus NBRC 110900 genome sequencing project.</title>
        <authorList>
            <person name="Da Costa M.S."/>
            <person name="Albuquerque L."/>
            <person name="Raposo P."/>
            <person name="Froufe H.J.C."/>
            <person name="Barroso C.S."/>
            <person name="Egas C."/>
        </authorList>
    </citation>
    <scope>NUCLEOTIDE SEQUENCE [LARGE SCALE GENOMIC DNA]</scope>
    <source>
        <strain evidence="2 3">NBRC 110900</strain>
    </source>
</reference>
<organism evidence="2 3">
    <name type="scientific">Calidithermus roseus</name>
    <dbReference type="NCBI Taxonomy" id="1644118"/>
    <lineage>
        <taxon>Bacteria</taxon>
        <taxon>Thermotogati</taxon>
        <taxon>Deinococcota</taxon>
        <taxon>Deinococci</taxon>
        <taxon>Thermales</taxon>
        <taxon>Thermaceae</taxon>
        <taxon>Calidithermus</taxon>
    </lineage>
</organism>
<comment type="caution">
    <text evidence="2">The sequence shown here is derived from an EMBL/GenBank/DDBJ whole genome shotgun (WGS) entry which is preliminary data.</text>
</comment>
<accession>A0A399ETF1</accession>
<dbReference type="AlphaFoldDB" id="A0A399ETF1"/>
<feature type="compositionally biased region" description="Low complexity" evidence="1">
    <location>
        <begin position="1"/>
        <end position="13"/>
    </location>
</feature>
<gene>
    <name evidence="2" type="ORF">Mrose_01562</name>
</gene>